<keyword evidence="3" id="KW-1185">Reference proteome</keyword>
<evidence type="ECO:0000313" key="2">
    <source>
        <dbReference type="EMBL" id="KAK5111266.1"/>
    </source>
</evidence>
<comment type="caution">
    <text evidence="2">The sequence shown here is derived from an EMBL/GenBank/DDBJ whole genome shotgun (WGS) entry which is preliminary data.</text>
</comment>
<organism evidence="2 3">
    <name type="scientific">Cryomyces antarcticus</name>
    <dbReference type="NCBI Taxonomy" id="329879"/>
    <lineage>
        <taxon>Eukaryota</taxon>
        <taxon>Fungi</taxon>
        <taxon>Dikarya</taxon>
        <taxon>Ascomycota</taxon>
        <taxon>Pezizomycotina</taxon>
        <taxon>Dothideomycetes</taxon>
        <taxon>Dothideomycetes incertae sedis</taxon>
        <taxon>Cryomyces</taxon>
    </lineage>
</organism>
<feature type="region of interest" description="Disordered" evidence="1">
    <location>
        <begin position="227"/>
        <end position="249"/>
    </location>
</feature>
<dbReference type="PANTHER" id="PTHR38120:SF1">
    <property type="entry name" value="M PROTEIN, SEROTYPE 2.1"/>
    <property type="match status" value="1"/>
</dbReference>
<feature type="compositionally biased region" description="Low complexity" evidence="1">
    <location>
        <begin position="361"/>
        <end position="399"/>
    </location>
</feature>
<dbReference type="PANTHER" id="PTHR38120">
    <property type="entry name" value="EXPRESSED PROTEIN"/>
    <property type="match status" value="1"/>
</dbReference>
<sequence length="466" mass="49865">SLRSTPSPSLENGHFAPSASLQRSDSRASSKLVLQKDKVIESLRLELAEAQIKLVELENMGGGHTQELERSLLEAKVTNARLIEDNESFQLLLSERTLNGDFVASNLFRPSSALSGRPLSEAAPGSSLAEELETFAGEESESQRRLEVEISSLKDHNKALTLYVSSIIERLLQHDDLESILDKTPNLMAGPGAASARFANANTEKELPPPPPVKDSAAPSFLQRARSVIAPGNTRPRPRPTSQVPASSTTIPTISTLAPEATQFPLSRSSSTLPPNGSLHHRRVNSEWTPAIAVNTIASNAHHSGPPLVSGQISPRPNSYFAPLPITVHPNATARIPSGSSIPTISEHREHDNVSVHKEYNGPPSSNSNSNRDSRGDSSVSSAGDRTSVSSGGSASNTSDLDAFAESPPRSLASANERPGGAVFMGSKMRPLRLVQETAEADEVARKRANRGSWMGWFNKGKAEEG</sequence>
<dbReference type="EMBL" id="JAVRRA010025503">
    <property type="protein sequence ID" value="KAK5111266.1"/>
    <property type="molecule type" value="Genomic_DNA"/>
</dbReference>
<feature type="region of interest" description="Disordered" evidence="1">
    <location>
        <begin position="356"/>
        <end position="426"/>
    </location>
</feature>
<proteinExistence type="predicted"/>
<evidence type="ECO:0000256" key="1">
    <source>
        <dbReference type="SAM" id="MobiDB-lite"/>
    </source>
</evidence>
<feature type="compositionally biased region" description="Polar residues" evidence="1">
    <location>
        <begin position="1"/>
        <end position="10"/>
    </location>
</feature>
<accession>A0ABR0KR32</accession>
<reference evidence="2 3" key="1">
    <citation type="submission" date="2023-08" db="EMBL/GenBank/DDBJ databases">
        <title>Black Yeasts Isolated from many extreme environments.</title>
        <authorList>
            <person name="Coleine C."/>
            <person name="Stajich J.E."/>
            <person name="Selbmann L."/>
        </authorList>
    </citation>
    <scope>NUCLEOTIDE SEQUENCE [LARGE SCALE GENOMIC DNA]</scope>
    <source>
        <strain evidence="2 3">CCFEE 536</strain>
    </source>
</reference>
<feature type="non-terminal residue" evidence="2">
    <location>
        <position position="1"/>
    </location>
</feature>
<evidence type="ECO:0000313" key="3">
    <source>
        <dbReference type="Proteomes" id="UP001357485"/>
    </source>
</evidence>
<protein>
    <submittedName>
        <fullName evidence="2">Uncharacterized protein</fullName>
    </submittedName>
</protein>
<name>A0ABR0KR32_9PEZI</name>
<feature type="non-terminal residue" evidence="2">
    <location>
        <position position="466"/>
    </location>
</feature>
<gene>
    <name evidence="2" type="ORF">LTR16_005474</name>
</gene>
<feature type="region of interest" description="Disordered" evidence="1">
    <location>
        <begin position="1"/>
        <end position="30"/>
    </location>
</feature>
<dbReference type="Proteomes" id="UP001357485">
    <property type="component" value="Unassembled WGS sequence"/>
</dbReference>